<protein>
    <submittedName>
        <fullName evidence="2">Uncharacterized protein</fullName>
    </submittedName>
</protein>
<proteinExistence type="predicted"/>
<evidence type="ECO:0000256" key="1">
    <source>
        <dbReference type="SAM" id="MobiDB-lite"/>
    </source>
</evidence>
<accession>A0AAE8SZ40</accession>
<organism evidence="2 3">
    <name type="scientific">Cephalotrichum gorgonifer</name>
    <dbReference type="NCBI Taxonomy" id="2041049"/>
    <lineage>
        <taxon>Eukaryota</taxon>
        <taxon>Fungi</taxon>
        <taxon>Dikarya</taxon>
        <taxon>Ascomycota</taxon>
        <taxon>Pezizomycotina</taxon>
        <taxon>Sordariomycetes</taxon>
        <taxon>Hypocreomycetidae</taxon>
        <taxon>Microascales</taxon>
        <taxon>Microascaceae</taxon>
        <taxon>Cephalotrichum</taxon>
    </lineage>
</organism>
<dbReference type="AlphaFoldDB" id="A0AAE8SZ40"/>
<gene>
    <name evidence="2" type="ORF">DNG_09169</name>
</gene>
<comment type="caution">
    <text evidence="2">The sequence shown here is derived from an EMBL/GenBank/DDBJ whole genome shotgun (WGS) entry which is preliminary data.</text>
</comment>
<evidence type="ECO:0000313" key="3">
    <source>
        <dbReference type="Proteomes" id="UP001187682"/>
    </source>
</evidence>
<name>A0AAE8SZ40_9PEZI</name>
<feature type="region of interest" description="Disordered" evidence="1">
    <location>
        <begin position="59"/>
        <end position="116"/>
    </location>
</feature>
<reference evidence="2" key="1">
    <citation type="submission" date="2018-03" db="EMBL/GenBank/DDBJ databases">
        <authorList>
            <person name="Guldener U."/>
        </authorList>
    </citation>
    <scope>NUCLEOTIDE SEQUENCE</scope>
</reference>
<keyword evidence="3" id="KW-1185">Reference proteome</keyword>
<sequence>MTVVGDCEVLEGTSVAVVKVYFGEWVKRGAVEREQGMSDVGMSPMYRFYIQIRDVGDAACADRQGQEGSDDKSHEDKDEEDEEDEEESVDLIWKDWEPSVPDLREPDEPPIEGSTRPDVGWIRVAVSTVMVTMSYGVGATPGDSTSSATCYLELR</sequence>
<feature type="compositionally biased region" description="Acidic residues" evidence="1">
    <location>
        <begin position="77"/>
        <end position="89"/>
    </location>
</feature>
<dbReference type="EMBL" id="ONZQ02000016">
    <property type="protein sequence ID" value="SPO06479.1"/>
    <property type="molecule type" value="Genomic_DNA"/>
</dbReference>
<feature type="compositionally biased region" description="Basic and acidic residues" evidence="1">
    <location>
        <begin position="92"/>
        <end position="107"/>
    </location>
</feature>
<evidence type="ECO:0000313" key="2">
    <source>
        <dbReference type="EMBL" id="SPO06479.1"/>
    </source>
</evidence>
<dbReference type="Proteomes" id="UP001187682">
    <property type="component" value="Unassembled WGS sequence"/>
</dbReference>